<keyword evidence="4 5" id="KW-0472">Membrane</keyword>
<reference evidence="7 8" key="1">
    <citation type="journal article" date="2020" name="ISME J.">
        <title>Uncovering the hidden diversity of litter-decomposition mechanisms in mushroom-forming fungi.</title>
        <authorList>
            <person name="Floudas D."/>
            <person name="Bentzer J."/>
            <person name="Ahren D."/>
            <person name="Johansson T."/>
            <person name="Persson P."/>
            <person name="Tunlid A."/>
        </authorList>
    </citation>
    <scope>NUCLEOTIDE SEQUENCE [LARGE SCALE GENOMIC DNA]</scope>
    <source>
        <strain evidence="7 8">CBS 146.42</strain>
    </source>
</reference>
<sequence length="176" mass="19433">MSFGYRIVLLAFSLVSTALAQASDSDEISHGMDMDMDMGMELAEGQMLPYLHFQGRDVLWFQGWVPQTKGAMAGACLGVFLLAIFDRWLSAMRVVAEAYWNKRAESGLTKRLKTQGNLTRPTLSGVLAFRTIPPFIPSHDIARGLLQGAQATLNFAFMLAAMSVFPTRIDPNLTLL</sequence>
<gene>
    <name evidence="7" type="ORF">D9756_007777</name>
</gene>
<evidence type="ECO:0000256" key="1">
    <source>
        <dbReference type="ARBA" id="ARBA00004141"/>
    </source>
</evidence>
<name>A0A8H5D4B2_9AGAR</name>
<feature type="chain" id="PRO_5034365173" description="Copper transport protein" evidence="6">
    <location>
        <begin position="23"/>
        <end position="176"/>
    </location>
</feature>
<keyword evidence="6" id="KW-0732">Signal</keyword>
<dbReference type="AlphaFoldDB" id="A0A8H5D4B2"/>
<evidence type="ECO:0000313" key="7">
    <source>
        <dbReference type="EMBL" id="KAF5353250.1"/>
    </source>
</evidence>
<comment type="caution">
    <text evidence="7">The sequence shown here is derived from an EMBL/GenBank/DDBJ whole genome shotgun (WGS) entry which is preliminary data.</text>
</comment>
<keyword evidence="5" id="KW-0186">Copper</keyword>
<dbReference type="Pfam" id="PF04145">
    <property type="entry name" value="Ctr"/>
    <property type="match status" value="1"/>
</dbReference>
<evidence type="ECO:0000256" key="5">
    <source>
        <dbReference type="RuleBase" id="RU367022"/>
    </source>
</evidence>
<protein>
    <recommendedName>
        <fullName evidence="5">Copper transport protein</fullName>
    </recommendedName>
</protein>
<evidence type="ECO:0000256" key="4">
    <source>
        <dbReference type="ARBA" id="ARBA00023136"/>
    </source>
</evidence>
<comment type="similarity">
    <text evidence="5">Belongs to the copper transporter (Ctr) (TC 1.A.56) family. SLC31A subfamily.</text>
</comment>
<dbReference type="GO" id="GO:0005375">
    <property type="term" value="F:copper ion transmembrane transporter activity"/>
    <property type="evidence" value="ECO:0007669"/>
    <property type="project" value="UniProtKB-UniRule"/>
</dbReference>
<evidence type="ECO:0000256" key="2">
    <source>
        <dbReference type="ARBA" id="ARBA00022692"/>
    </source>
</evidence>
<evidence type="ECO:0000313" key="8">
    <source>
        <dbReference type="Proteomes" id="UP000559027"/>
    </source>
</evidence>
<keyword evidence="3" id="KW-1133">Transmembrane helix</keyword>
<dbReference type="EMBL" id="JAACJO010000010">
    <property type="protein sequence ID" value="KAF5353250.1"/>
    <property type="molecule type" value="Genomic_DNA"/>
</dbReference>
<evidence type="ECO:0000256" key="3">
    <source>
        <dbReference type="ARBA" id="ARBA00022989"/>
    </source>
</evidence>
<dbReference type="GO" id="GO:0005886">
    <property type="term" value="C:plasma membrane"/>
    <property type="evidence" value="ECO:0007669"/>
    <property type="project" value="TreeGrafter"/>
</dbReference>
<dbReference type="OrthoDB" id="73901at2759"/>
<keyword evidence="5" id="KW-0813">Transport</keyword>
<dbReference type="InterPro" id="IPR007274">
    <property type="entry name" value="Cop_transporter"/>
</dbReference>
<proteinExistence type="inferred from homology"/>
<dbReference type="PANTHER" id="PTHR12483:SF27">
    <property type="entry name" value="COPPER TRANSPORT PROTEIN CTR1"/>
    <property type="match status" value="1"/>
</dbReference>
<keyword evidence="2" id="KW-0812">Transmembrane</keyword>
<accession>A0A8H5D4B2</accession>
<keyword evidence="8" id="KW-1185">Reference proteome</keyword>
<keyword evidence="5" id="KW-0187">Copper transport</keyword>
<dbReference type="Proteomes" id="UP000559027">
    <property type="component" value="Unassembled WGS sequence"/>
</dbReference>
<evidence type="ECO:0000256" key="6">
    <source>
        <dbReference type="SAM" id="SignalP"/>
    </source>
</evidence>
<feature type="signal peptide" evidence="6">
    <location>
        <begin position="1"/>
        <end position="22"/>
    </location>
</feature>
<organism evidence="7 8">
    <name type="scientific">Leucocoprinus leucothites</name>
    <dbReference type="NCBI Taxonomy" id="201217"/>
    <lineage>
        <taxon>Eukaryota</taxon>
        <taxon>Fungi</taxon>
        <taxon>Dikarya</taxon>
        <taxon>Basidiomycota</taxon>
        <taxon>Agaricomycotina</taxon>
        <taxon>Agaricomycetes</taxon>
        <taxon>Agaricomycetidae</taxon>
        <taxon>Agaricales</taxon>
        <taxon>Agaricineae</taxon>
        <taxon>Agaricaceae</taxon>
        <taxon>Leucocoprinus</taxon>
    </lineage>
</organism>
<dbReference type="PANTHER" id="PTHR12483">
    <property type="entry name" value="SOLUTE CARRIER FAMILY 31 COPPER TRANSPORTERS"/>
    <property type="match status" value="1"/>
</dbReference>
<comment type="subcellular location">
    <subcellularLocation>
        <location evidence="1 5">Membrane</location>
        <topology evidence="1 5">Multi-pass membrane protein</topology>
    </subcellularLocation>
</comment>
<keyword evidence="5" id="KW-0406">Ion transport</keyword>